<dbReference type="GO" id="GO:0005509">
    <property type="term" value="F:calcium ion binding"/>
    <property type="evidence" value="ECO:0007669"/>
    <property type="project" value="InterPro"/>
</dbReference>
<gene>
    <name evidence="7" type="ORF">TEA_020995</name>
</gene>
<keyword evidence="4" id="KW-0106">Calcium</keyword>
<name>A0A4S4D9N3_CAMSN</name>
<feature type="domain" description="EF-hand" evidence="6">
    <location>
        <begin position="195"/>
        <end position="230"/>
    </location>
</feature>
<dbReference type="InterPro" id="IPR002048">
    <property type="entry name" value="EF_hand_dom"/>
</dbReference>
<dbReference type="InterPro" id="IPR039647">
    <property type="entry name" value="EF_hand_pair_protein_CML-like"/>
</dbReference>
<feature type="domain" description="EF-hand" evidence="6">
    <location>
        <begin position="157"/>
        <end position="192"/>
    </location>
</feature>
<evidence type="ECO:0000313" key="8">
    <source>
        <dbReference type="Proteomes" id="UP000306102"/>
    </source>
</evidence>
<dbReference type="SMART" id="SM00054">
    <property type="entry name" value="EFh"/>
    <property type="match status" value="4"/>
</dbReference>
<dbReference type="PROSITE" id="PS50222">
    <property type="entry name" value="EF_HAND_2"/>
    <property type="match status" value="4"/>
</dbReference>
<dbReference type="SUPFAM" id="SSF47473">
    <property type="entry name" value="EF-hand"/>
    <property type="match status" value="1"/>
</dbReference>
<feature type="chain" id="PRO_5020984404" description="EF-hand domain-containing protein" evidence="5">
    <location>
        <begin position="21"/>
        <end position="274"/>
    </location>
</feature>
<accession>A0A4S4D9N3</accession>
<evidence type="ECO:0000259" key="6">
    <source>
        <dbReference type="PROSITE" id="PS50222"/>
    </source>
</evidence>
<feature type="signal peptide" evidence="5">
    <location>
        <begin position="1"/>
        <end position="20"/>
    </location>
</feature>
<dbReference type="PROSITE" id="PS00018">
    <property type="entry name" value="EF_HAND_1"/>
    <property type="match status" value="4"/>
</dbReference>
<keyword evidence="5" id="KW-0732">Signal</keyword>
<dbReference type="PANTHER" id="PTHR10891">
    <property type="entry name" value="EF-HAND CALCIUM-BINDING DOMAIN CONTAINING PROTEIN"/>
    <property type="match status" value="1"/>
</dbReference>
<keyword evidence="3" id="KW-0677">Repeat</keyword>
<evidence type="ECO:0000313" key="7">
    <source>
        <dbReference type="EMBL" id="THF99220.1"/>
    </source>
</evidence>
<comment type="caution">
    <text evidence="7">The sequence shown here is derived from an EMBL/GenBank/DDBJ whole genome shotgun (WGS) entry which is preliminary data.</text>
</comment>
<dbReference type="CDD" id="cd00051">
    <property type="entry name" value="EFh"/>
    <property type="match status" value="2"/>
</dbReference>
<sequence>MMLMALVFLALLFLASLLHTLFNFPNKKTMAWLQSFFTKTTTSQDLRKAEKSSNTTTTTTVAAAAAAAVVAHNKGELRSVFATFDKNNDGFITKQELKESLGNIGIDITENEVVDMVEKVDSNGDGLIDLDEFCGLYESMVSREEVVGEEEGGGKGVGEGDLKEAFAVFDGNGDGLITVEELGLVLSSLGLKEGKRVESCKEMISKVDMDGDGMVNFDEFKSMMKAGGRLLAIPPSSIMGGSALGTEKHGILVVLTDADLDIDEAYKMLVQENK</sequence>
<comment type="function">
    <text evidence="1">Potential calcium sensor.</text>
</comment>
<reference evidence="7 8" key="1">
    <citation type="journal article" date="2018" name="Proc. Natl. Acad. Sci. U.S.A.">
        <title>Draft genome sequence of Camellia sinensis var. sinensis provides insights into the evolution of the tea genome and tea quality.</title>
        <authorList>
            <person name="Wei C."/>
            <person name="Yang H."/>
            <person name="Wang S."/>
            <person name="Zhao J."/>
            <person name="Liu C."/>
            <person name="Gao L."/>
            <person name="Xia E."/>
            <person name="Lu Y."/>
            <person name="Tai Y."/>
            <person name="She G."/>
            <person name="Sun J."/>
            <person name="Cao H."/>
            <person name="Tong W."/>
            <person name="Gao Q."/>
            <person name="Li Y."/>
            <person name="Deng W."/>
            <person name="Jiang X."/>
            <person name="Wang W."/>
            <person name="Chen Q."/>
            <person name="Zhang S."/>
            <person name="Li H."/>
            <person name="Wu J."/>
            <person name="Wang P."/>
            <person name="Li P."/>
            <person name="Shi C."/>
            <person name="Zheng F."/>
            <person name="Jian J."/>
            <person name="Huang B."/>
            <person name="Shan D."/>
            <person name="Shi M."/>
            <person name="Fang C."/>
            <person name="Yue Y."/>
            <person name="Li F."/>
            <person name="Li D."/>
            <person name="Wei S."/>
            <person name="Han B."/>
            <person name="Jiang C."/>
            <person name="Yin Y."/>
            <person name="Xia T."/>
            <person name="Zhang Z."/>
            <person name="Bennetzen J.L."/>
            <person name="Zhao S."/>
            <person name="Wan X."/>
        </authorList>
    </citation>
    <scope>NUCLEOTIDE SEQUENCE [LARGE SCALE GENOMIC DNA]</scope>
    <source>
        <strain evidence="8">cv. Shuchazao</strain>
        <tissue evidence="7">Leaf</tissue>
    </source>
</reference>
<dbReference type="Pfam" id="PF13499">
    <property type="entry name" value="EF-hand_7"/>
    <property type="match status" value="2"/>
</dbReference>
<keyword evidence="2" id="KW-0479">Metal-binding</keyword>
<dbReference type="GO" id="GO:0005737">
    <property type="term" value="C:cytoplasm"/>
    <property type="evidence" value="ECO:0007669"/>
    <property type="project" value="UniProtKB-ARBA"/>
</dbReference>
<feature type="domain" description="EF-hand" evidence="6">
    <location>
        <begin position="72"/>
        <end position="107"/>
    </location>
</feature>
<evidence type="ECO:0000256" key="3">
    <source>
        <dbReference type="ARBA" id="ARBA00022737"/>
    </source>
</evidence>
<dbReference type="InterPro" id="IPR011992">
    <property type="entry name" value="EF-hand-dom_pair"/>
</dbReference>
<protein>
    <recommendedName>
        <fullName evidence="6">EF-hand domain-containing protein</fullName>
    </recommendedName>
</protein>
<dbReference type="EMBL" id="SDRB02011997">
    <property type="protein sequence ID" value="THF99220.1"/>
    <property type="molecule type" value="Genomic_DNA"/>
</dbReference>
<dbReference type="GO" id="GO:0043226">
    <property type="term" value="C:organelle"/>
    <property type="evidence" value="ECO:0007669"/>
    <property type="project" value="UniProtKB-ARBA"/>
</dbReference>
<evidence type="ECO:0000256" key="4">
    <source>
        <dbReference type="ARBA" id="ARBA00022837"/>
    </source>
</evidence>
<evidence type="ECO:0000256" key="2">
    <source>
        <dbReference type="ARBA" id="ARBA00022723"/>
    </source>
</evidence>
<dbReference type="FunFam" id="1.10.238.10:FF:000089">
    <property type="entry name" value="calmodulin-like protein 3"/>
    <property type="match status" value="1"/>
</dbReference>
<keyword evidence="8" id="KW-1185">Reference proteome</keyword>
<feature type="domain" description="EF-hand" evidence="6">
    <location>
        <begin position="108"/>
        <end position="143"/>
    </location>
</feature>
<proteinExistence type="predicted"/>
<evidence type="ECO:0000256" key="5">
    <source>
        <dbReference type="SAM" id="SignalP"/>
    </source>
</evidence>
<dbReference type="FunFam" id="1.10.238.10:FF:000178">
    <property type="entry name" value="Calmodulin-2 A"/>
    <property type="match status" value="1"/>
</dbReference>
<dbReference type="AlphaFoldDB" id="A0A4S4D9N3"/>
<dbReference type="Proteomes" id="UP000306102">
    <property type="component" value="Unassembled WGS sequence"/>
</dbReference>
<dbReference type="SMR" id="A0A4S4D9N3"/>
<organism evidence="7 8">
    <name type="scientific">Camellia sinensis var. sinensis</name>
    <name type="common">China tea</name>
    <dbReference type="NCBI Taxonomy" id="542762"/>
    <lineage>
        <taxon>Eukaryota</taxon>
        <taxon>Viridiplantae</taxon>
        <taxon>Streptophyta</taxon>
        <taxon>Embryophyta</taxon>
        <taxon>Tracheophyta</taxon>
        <taxon>Spermatophyta</taxon>
        <taxon>Magnoliopsida</taxon>
        <taxon>eudicotyledons</taxon>
        <taxon>Gunneridae</taxon>
        <taxon>Pentapetalae</taxon>
        <taxon>asterids</taxon>
        <taxon>Ericales</taxon>
        <taxon>Theaceae</taxon>
        <taxon>Camellia</taxon>
    </lineage>
</organism>
<evidence type="ECO:0000256" key="1">
    <source>
        <dbReference type="ARBA" id="ARBA00003291"/>
    </source>
</evidence>
<dbReference type="Gene3D" id="1.10.238.10">
    <property type="entry name" value="EF-hand"/>
    <property type="match status" value="2"/>
</dbReference>
<dbReference type="STRING" id="542762.A0A4S4D9N3"/>
<dbReference type="InterPro" id="IPR018247">
    <property type="entry name" value="EF_Hand_1_Ca_BS"/>
</dbReference>